<sequence>MITVVTGGSRRIFEHCHKFILSHKKFCYFHDDDIRTPATDALTTLPTLQTPAFEMRSLPGPRATPTLIHAELSTPVITRQQVLTHKSDLHREHGFTSSAFLVASCKFQIDEQRRRCFVSREFDKVQF</sequence>
<name>A0A5D3DW78_CUCMM</name>
<dbReference type="AlphaFoldDB" id="A0A5D3DW78"/>
<evidence type="ECO:0000313" key="1">
    <source>
        <dbReference type="EMBL" id="KAA0063364.1"/>
    </source>
</evidence>
<organism evidence="2 4">
    <name type="scientific">Cucumis melo var. makuwa</name>
    <name type="common">Oriental melon</name>
    <dbReference type="NCBI Taxonomy" id="1194695"/>
    <lineage>
        <taxon>Eukaryota</taxon>
        <taxon>Viridiplantae</taxon>
        <taxon>Streptophyta</taxon>
        <taxon>Embryophyta</taxon>
        <taxon>Tracheophyta</taxon>
        <taxon>Spermatophyta</taxon>
        <taxon>Magnoliopsida</taxon>
        <taxon>eudicotyledons</taxon>
        <taxon>Gunneridae</taxon>
        <taxon>Pentapetalae</taxon>
        <taxon>rosids</taxon>
        <taxon>fabids</taxon>
        <taxon>Cucurbitales</taxon>
        <taxon>Cucurbitaceae</taxon>
        <taxon>Benincaseae</taxon>
        <taxon>Cucumis</taxon>
    </lineage>
</organism>
<proteinExistence type="predicted"/>
<comment type="caution">
    <text evidence="2">The sequence shown here is derived from an EMBL/GenBank/DDBJ whole genome shotgun (WGS) entry which is preliminary data.</text>
</comment>
<reference evidence="3 4" key="1">
    <citation type="submission" date="2019-08" db="EMBL/GenBank/DDBJ databases">
        <title>Draft genome sequences of two oriental melons (Cucumis melo L. var makuwa).</title>
        <authorList>
            <person name="Kwon S.-Y."/>
        </authorList>
    </citation>
    <scope>NUCLEOTIDE SEQUENCE [LARGE SCALE GENOMIC DNA]</scope>
    <source>
        <strain evidence="4">cv. Chang Bougi</strain>
        <strain evidence="3">cv. SW 3</strain>
        <tissue evidence="2">Leaf</tissue>
    </source>
</reference>
<evidence type="ECO:0000313" key="2">
    <source>
        <dbReference type="EMBL" id="TYK28067.1"/>
    </source>
</evidence>
<accession>A0A5D3DW78</accession>
<dbReference type="Proteomes" id="UP000321947">
    <property type="component" value="Unassembled WGS sequence"/>
</dbReference>
<evidence type="ECO:0000313" key="3">
    <source>
        <dbReference type="Proteomes" id="UP000321393"/>
    </source>
</evidence>
<evidence type="ECO:0000313" key="4">
    <source>
        <dbReference type="Proteomes" id="UP000321947"/>
    </source>
</evidence>
<protein>
    <submittedName>
        <fullName evidence="2">Uncharacterized protein</fullName>
    </submittedName>
</protein>
<gene>
    <name evidence="2" type="ORF">E5676_scaffold384G003290</name>
    <name evidence="1" type="ORF">E6C27_scaffold1505G00390</name>
</gene>
<dbReference type="Proteomes" id="UP000321393">
    <property type="component" value="Unassembled WGS sequence"/>
</dbReference>
<dbReference type="EMBL" id="SSTD01002424">
    <property type="protein sequence ID" value="TYK28067.1"/>
    <property type="molecule type" value="Genomic_DNA"/>
</dbReference>
<dbReference type="EMBL" id="SSTE01002753">
    <property type="protein sequence ID" value="KAA0063364.1"/>
    <property type="molecule type" value="Genomic_DNA"/>
</dbReference>